<sequence length="142" mass="16056">MAWVAAELRFNITFTNISRILGKPANEFMESDPEWVPSLNLGHTEVKVTTLVRFICRIKRQRATRGENSAPAASQDVPGQVADMNKIALNVKVDGDEQKSEVKKIAKDENEPQECRLCSPRCAEINCLLENRRRKSCQERNG</sequence>
<protein>
    <submittedName>
        <fullName evidence="1">Uncharacterized protein</fullName>
    </submittedName>
</protein>
<evidence type="ECO:0000313" key="1">
    <source>
        <dbReference type="EMBL" id="MEQ2311455.1"/>
    </source>
</evidence>
<dbReference type="Proteomes" id="UP001469553">
    <property type="component" value="Unassembled WGS sequence"/>
</dbReference>
<name>A0ABV0ZZ66_9TELE</name>
<evidence type="ECO:0000313" key="2">
    <source>
        <dbReference type="Proteomes" id="UP001469553"/>
    </source>
</evidence>
<comment type="caution">
    <text evidence="1">The sequence shown here is derived from an EMBL/GenBank/DDBJ whole genome shotgun (WGS) entry which is preliminary data.</text>
</comment>
<proteinExistence type="predicted"/>
<accession>A0ABV0ZZ66</accession>
<gene>
    <name evidence="1" type="ORF">AMECASPLE_020206</name>
</gene>
<organism evidence="1 2">
    <name type="scientific">Ameca splendens</name>
    <dbReference type="NCBI Taxonomy" id="208324"/>
    <lineage>
        <taxon>Eukaryota</taxon>
        <taxon>Metazoa</taxon>
        <taxon>Chordata</taxon>
        <taxon>Craniata</taxon>
        <taxon>Vertebrata</taxon>
        <taxon>Euteleostomi</taxon>
        <taxon>Actinopterygii</taxon>
        <taxon>Neopterygii</taxon>
        <taxon>Teleostei</taxon>
        <taxon>Neoteleostei</taxon>
        <taxon>Acanthomorphata</taxon>
        <taxon>Ovalentaria</taxon>
        <taxon>Atherinomorphae</taxon>
        <taxon>Cyprinodontiformes</taxon>
        <taxon>Goodeidae</taxon>
        <taxon>Ameca</taxon>
    </lineage>
</organism>
<keyword evidence="2" id="KW-1185">Reference proteome</keyword>
<dbReference type="EMBL" id="JAHRIP010076907">
    <property type="protein sequence ID" value="MEQ2311455.1"/>
    <property type="molecule type" value="Genomic_DNA"/>
</dbReference>
<reference evidence="1 2" key="1">
    <citation type="submission" date="2021-06" db="EMBL/GenBank/DDBJ databases">
        <authorList>
            <person name="Palmer J.M."/>
        </authorList>
    </citation>
    <scope>NUCLEOTIDE SEQUENCE [LARGE SCALE GENOMIC DNA]</scope>
    <source>
        <strain evidence="1 2">AS_MEX2019</strain>
        <tissue evidence="1">Muscle</tissue>
    </source>
</reference>